<sequence>MQAMQVSVVGKVQEMTTMKVERRTKRNAASSLK</sequence>
<dbReference type="Proteomes" id="UP000094527">
    <property type="component" value="Unassembled WGS sequence"/>
</dbReference>
<organism evidence="1 2">
    <name type="scientific">Orchesella cincta</name>
    <name type="common">Springtail</name>
    <name type="synonym">Podura cincta</name>
    <dbReference type="NCBI Taxonomy" id="48709"/>
    <lineage>
        <taxon>Eukaryota</taxon>
        <taxon>Metazoa</taxon>
        <taxon>Ecdysozoa</taxon>
        <taxon>Arthropoda</taxon>
        <taxon>Hexapoda</taxon>
        <taxon>Collembola</taxon>
        <taxon>Entomobryomorpha</taxon>
        <taxon>Entomobryoidea</taxon>
        <taxon>Orchesellidae</taxon>
        <taxon>Orchesellinae</taxon>
        <taxon>Orchesella</taxon>
    </lineage>
</organism>
<dbReference type="AlphaFoldDB" id="A0A1D2NBA7"/>
<protein>
    <submittedName>
        <fullName evidence="1">Uncharacterized protein</fullName>
    </submittedName>
</protein>
<reference evidence="1 2" key="1">
    <citation type="journal article" date="2016" name="Genome Biol. Evol.">
        <title>Gene Family Evolution Reflects Adaptation to Soil Environmental Stressors in the Genome of the Collembolan Orchesella cincta.</title>
        <authorList>
            <person name="Faddeeva-Vakhrusheva A."/>
            <person name="Derks M.F."/>
            <person name="Anvar S.Y."/>
            <person name="Agamennone V."/>
            <person name="Suring W."/>
            <person name="Smit S."/>
            <person name="van Straalen N.M."/>
            <person name="Roelofs D."/>
        </authorList>
    </citation>
    <scope>NUCLEOTIDE SEQUENCE [LARGE SCALE GENOMIC DNA]</scope>
    <source>
        <tissue evidence="1">Mixed pool</tissue>
    </source>
</reference>
<proteinExistence type="predicted"/>
<comment type="caution">
    <text evidence="1">The sequence shown here is derived from an EMBL/GenBank/DDBJ whole genome shotgun (WGS) entry which is preliminary data.</text>
</comment>
<gene>
    <name evidence="1" type="ORF">Ocin01_04141</name>
</gene>
<name>A0A1D2NBA7_ORCCI</name>
<evidence type="ECO:0000313" key="1">
    <source>
        <dbReference type="EMBL" id="ODN02540.1"/>
    </source>
</evidence>
<dbReference type="EMBL" id="LJIJ01000107">
    <property type="protein sequence ID" value="ODN02540.1"/>
    <property type="molecule type" value="Genomic_DNA"/>
</dbReference>
<evidence type="ECO:0000313" key="2">
    <source>
        <dbReference type="Proteomes" id="UP000094527"/>
    </source>
</evidence>
<accession>A0A1D2NBA7</accession>
<keyword evidence="2" id="KW-1185">Reference proteome</keyword>